<dbReference type="Pfam" id="PF01841">
    <property type="entry name" value="Transglut_core"/>
    <property type="match status" value="1"/>
</dbReference>
<evidence type="ECO:0000313" key="2">
    <source>
        <dbReference type="EMBL" id="SVA03865.1"/>
    </source>
</evidence>
<gene>
    <name evidence="2" type="ORF">METZ01_LOCUS56719</name>
</gene>
<dbReference type="AlphaFoldDB" id="A0A381SIJ2"/>
<accession>A0A381SIJ2</accession>
<name>A0A381SIJ2_9ZZZZ</name>
<dbReference type="InterPro" id="IPR038765">
    <property type="entry name" value="Papain-like_cys_pep_sf"/>
</dbReference>
<dbReference type="Gene3D" id="3.10.620.30">
    <property type="match status" value="1"/>
</dbReference>
<dbReference type="InterPro" id="IPR002931">
    <property type="entry name" value="Transglutaminase-like"/>
</dbReference>
<dbReference type="PANTHER" id="PTHR38339">
    <property type="entry name" value="TRANSGLUTAMINASE DOMAIN PROTEIN"/>
    <property type="match status" value="1"/>
</dbReference>
<dbReference type="SMART" id="SM00460">
    <property type="entry name" value="TGc"/>
    <property type="match status" value="1"/>
</dbReference>
<dbReference type="SUPFAM" id="SSF54001">
    <property type="entry name" value="Cysteine proteinases"/>
    <property type="match status" value="1"/>
</dbReference>
<dbReference type="PROSITE" id="PS51257">
    <property type="entry name" value="PROKAR_LIPOPROTEIN"/>
    <property type="match status" value="1"/>
</dbReference>
<evidence type="ECO:0000259" key="1">
    <source>
        <dbReference type="SMART" id="SM00460"/>
    </source>
</evidence>
<proteinExistence type="predicted"/>
<organism evidence="2">
    <name type="scientific">marine metagenome</name>
    <dbReference type="NCBI Taxonomy" id="408172"/>
    <lineage>
        <taxon>unclassified sequences</taxon>
        <taxon>metagenomes</taxon>
        <taxon>ecological metagenomes</taxon>
    </lineage>
</organism>
<dbReference type="PANTHER" id="PTHR38339:SF1">
    <property type="entry name" value="TRANSGLUTAMINASE-LIKE DOMAIN-CONTAINING PROTEIN"/>
    <property type="match status" value="1"/>
</dbReference>
<feature type="domain" description="Transglutaminase-like" evidence="1">
    <location>
        <begin position="221"/>
        <end position="286"/>
    </location>
</feature>
<protein>
    <recommendedName>
        <fullName evidence="1">Transglutaminase-like domain-containing protein</fullName>
    </recommendedName>
</protein>
<reference evidence="2" key="1">
    <citation type="submission" date="2018-05" db="EMBL/GenBank/DDBJ databases">
        <authorList>
            <person name="Lanie J.A."/>
            <person name="Ng W.-L."/>
            <person name="Kazmierczak K.M."/>
            <person name="Andrzejewski T.M."/>
            <person name="Davidsen T.M."/>
            <person name="Wayne K.J."/>
            <person name="Tettelin H."/>
            <person name="Glass J.I."/>
            <person name="Rusch D."/>
            <person name="Podicherti R."/>
            <person name="Tsui H.-C.T."/>
            <person name="Winkler M.E."/>
        </authorList>
    </citation>
    <scope>NUCLEOTIDE SEQUENCE</scope>
</reference>
<dbReference type="EMBL" id="UINC01003160">
    <property type="protein sequence ID" value="SVA03865.1"/>
    <property type="molecule type" value="Genomic_DNA"/>
</dbReference>
<sequence>MKNVFLIPFIFILACSNKNLPTIDHQNTRNFQFIYEVFVEPTHGKKLEIWLPVPTSSNVQEISNLQIISEDLAYTLKDEPIHGNRYLYVFSKMGITNPTTITMTFDVHRKEHGNISDKNADPNNYLGSYSNVPTGNIFSKIINENDLSQNDIRGIYDFVFEGMHYGKPKTVDNIYYRSPWLNSDSIYGQKGVTRDDVVKLYQQSKNDGGDYTFGKGNSIYACDIGVGNCTDYHSYFMSLGRTLGVPVRFHMGFPIPSESEGTVGGYHCWADYYIEGEGWYPVDISEGDKDPQRKDYYFGTLDNNRVEMILGRDIKLEGYEMGTTNLFIYPIMEINDQTSSAFSKSFQYKEI</sequence>